<dbReference type="PANTHER" id="PTHR41913:SF1">
    <property type="entry name" value="DUF1684 DOMAIN-CONTAINING PROTEIN"/>
    <property type="match status" value="1"/>
</dbReference>
<evidence type="ECO:0000313" key="1">
    <source>
        <dbReference type="EMBL" id="WQQ25737.1"/>
    </source>
</evidence>
<dbReference type="PANTHER" id="PTHR41913">
    <property type="entry name" value="DUF1684 DOMAIN-CONTAINING PROTEIN"/>
    <property type="match status" value="1"/>
</dbReference>
<accession>A0ABZ0ZN31</accession>
<sequence length="254" mass="27540">MAGDFLGEWQAFRAQREARLTAPHGFLSITGLYWLTEKRRQYDGAPGVWWLGADGVEVELGPDEALTIDGRELRGHQVLGAVDDPGIRATAGDVEIEVARRDSAVLLRPRDPGHALRAGYRPTPTYPPSPDWVVRATFHPFDGERPVDDAVAEVAFTLAGEPVRLVAYDDDGGLWLVFADATTGRTTYGAGRQLYTPAPAADGSLVLDFNRTINLPCAYTDYTTCPVPLPQNRLQVAIEAGEQTPAPSVASAQQ</sequence>
<dbReference type="Pfam" id="PF07920">
    <property type="entry name" value="DUF1684"/>
    <property type="match status" value="1"/>
</dbReference>
<dbReference type="Proteomes" id="UP001327225">
    <property type="component" value="Chromosome"/>
</dbReference>
<organism evidence="1 2">
    <name type="scientific">Nocardioides bizhenqiangii</name>
    <dbReference type="NCBI Taxonomy" id="3095076"/>
    <lineage>
        <taxon>Bacteria</taxon>
        <taxon>Bacillati</taxon>
        <taxon>Actinomycetota</taxon>
        <taxon>Actinomycetes</taxon>
        <taxon>Propionibacteriales</taxon>
        <taxon>Nocardioidaceae</taxon>
        <taxon>Nocardioides</taxon>
    </lineage>
</organism>
<name>A0ABZ0ZN31_9ACTN</name>
<reference evidence="2" key="1">
    <citation type="submission" date="2023-12" db="EMBL/GenBank/DDBJ databases">
        <title>Novel species in genus Nocardioides.</title>
        <authorList>
            <person name="Zhou H."/>
        </authorList>
    </citation>
    <scope>NUCLEOTIDE SEQUENCE [LARGE SCALE GENOMIC DNA]</scope>
    <source>
        <strain evidence="2">HM61</strain>
    </source>
</reference>
<protein>
    <submittedName>
        <fullName evidence="1">DUF1684 domain-containing protein</fullName>
    </submittedName>
</protein>
<dbReference type="RefSeq" id="WP_322936998.1">
    <property type="nucleotide sequence ID" value="NZ_CP141059.1"/>
</dbReference>
<proteinExistence type="predicted"/>
<gene>
    <name evidence="1" type="ORF">SHK19_17440</name>
</gene>
<dbReference type="InterPro" id="IPR012467">
    <property type="entry name" value="DUF1684"/>
</dbReference>
<keyword evidence="2" id="KW-1185">Reference proteome</keyword>
<dbReference type="EMBL" id="CP141059">
    <property type="protein sequence ID" value="WQQ25737.1"/>
    <property type="molecule type" value="Genomic_DNA"/>
</dbReference>
<evidence type="ECO:0000313" key="2">
    <source>
        <dbReference type="Proteomes" id="UP001327225"/>
    </source>
</evidence>